<name>T0JEM4_9BACT</name>
<dbReference type="Proteomes" id="UP000015520">
    <property type="component" value="Unassembled WGS sequence"/>
</dbReference>
<dbReference type="InterPro" id="IPR019291">
    <property type="entry name" value="Host_attachment_protein"/>
</dbReference>
<dbReference type="Pfam" id="PF10116">
    <property type="entry name" value="Host_attach"/>
    <property type="match status" value="1"/>
</dbReference>
<evidence type="ECO:0000313" key="2">
    <source>
        <dbReference type="EMBL" id="EQB39455.1"/>
    </source>
</evidence>
<evidence type="ECO:0008006" key="4">
    <source>
        <dbReference type="Google" id="ProtNLM"/>
    </source>
</evidence>
<dbReference type="RefSeq" id="WP_021287375.1">
    <property type="nucleotide sequence ID" value="NZ_AUPZ01000007.1"/>
</dbReference>
<dbReference type="EMBL" id="AUPZ01000007">
    <property type="protein sequence ID" value="EQB39455.1"/>
    <property type="molecule type" value="Genomic_DNA"/>
</dbReference>
<reference evidence="2 3" key="1">
    <citation type="submission" date="2013-07" db="EMBL/GenBank/DDBJ databases">
        <title>Sulfurimonas hongkongensis AST-10 Genome Sequencing.</title>
        <authorList>
            <person name="Cai L."/>
            <person name="Zhang T."/>
        </authorList>
    </citation>
    <scope>NUCLEOTIDE SEQUENCE [LARGE SCALE GENOMIC DNA]</scope>
    <source>
        <strain evidence="2 3">AST-10</strain>
    </source>
</reference>
<comment type="caution">
    <text evidence="2">The sequence shown here is derived from an EMBL/GenBank/DDBJ whole genome shotgun (WGS) entry which is preliminary data.</text>
</comment>
<sequence>MESNLIIIVDLQHFKLFKVKQDPLKRESVEMIKSSKNLDFYLKADEKYSDRKGNFTSKQSSGSNENQNLELEEERRRIQDIADHISEILGKYSHSSWYFAAPEAINNQIVELLDKKDIENMEINLKLNLANTPNDKILDYFSK</sequence>
<gene>
    <name evidence="2" type="ORF">M947_05535</name>
</gene>
<evidence type="ECO:0000313" key="3">
    <source>
        <dbReference type="Proteomes" id="UP000015520"/>
    </source>
</evidence>
<organism evidence="2 3">
    <name type="scientific">Sulfurimonas hongkongensis</name>
    <dbReference type="NCBI Taxonomy" id="1172190"/>
    <lineage>
        <taxon>Bacteria</taxon>
        <taxon>Pseudomonadati</taxon>
        <taxon>Campylobacterota</taxon>
        <taxon>Epsilonproteobacteria</taxon>
        <taxon>Campylobacterales</taxon>
        <taxon>Sulfurimonadaceae</taxon>
        <taxon>Sulfurimonas</taxon>
    </lineage>
</organism>
<feature type="compositionally biased region" description="Polar residues" evidence="1">
    <location>
        <begin position="54"/>
        <end position="63"/>
    </location>
</feature>
<proteinExistence type="predicted"/>
<evidence type="ECO:0000256" key="1">
    <source>
        <dbReference type="SAM" id="MobiDB-lite"/>
    </source>
</evidence>
<feature type="region of interest" description="Disordered" evidence="1">
    <location>
        <begin position="51"/>
        <end position="73"/>
    </location>
</feature>
<dbReference type="AlphaFoldDB" id="T0JEM4"/>
<accession>T0JEM4</accession>
<keyword evidence="3" id="KW-1185">Reference proteome</keyword>
<dbReference type="PATRIC" id="fig|1172190.3.peg.1080"/>
<protein>
    <recommendedName>
        <fullName evidence="4">Host attachment protein</fullName>
    </recommendedName>
</protein>
<dbReference type="OrthoDB" id="5339834at2"/>